<dbReference type="PANTHER" id="PTHR23319:SF4">
    <property type="entry name" value="GRAM DOMAIN CONTAINING 1B, ISOFORM E"/>
    <property type="match status" value="1"/>
</dbReference>
<name>A0A8S3RF18_MYTED</name>
<dbReference type="InterPro" id="IPR031968">
    <property type="entry name" value="VASt"/>
</dbReference>
<dbReference type="SMART" id="SM00568">
    <property type="entry name" value="GRAM"/>
    <property type="match status" value="1"/>
</dbReference>
<protein>
    <submittedName>
        <fullName evidence="8">Protein Aster-A</fullName>
    </submittedName>
</protein>
<feature type="region of interest" description="Disordered" evidence="5">
    <location>
        <begin position="1"/>
        <end position="47"/>
    </location>
</feature>
<dbReference type="FunFam" id="2.30.29.30:FF:000008">
    <property type="entry name" value="GRAM domain containing 1B"/>
    <property type="match status" value="1"/>
</dbReference>
<feature type="compositionally biased region" description="Polar residues" evidence="5">
    <location>
        <begin position="228"/>
        <end position="238"/>
    </location>
</feature>
<comment type="caution">
    <text evidence="8">The sequence shown here is derived from an EMBL/GenBank/DDBJ whole genome shotgun (WGS) entry which is preliminary data.</text>
</comment>
<evidence type="ECO:0000256" key="2">
    <source>
        <dbReference type="ARBA" id="ARBA00022692"/>
    </source>
</evidence>
<dbReference type="Proteomes" id="UP000683360">
    <property type="component" value="Unassembled WGS sequence"/>
</dbReference>
<evidence type="ECO:0000259" key="7">
    <source>
        <dbReference type="PROSITE" id="PS51778"/>
    </source>
</evidence>
<dbReference type="Gene3D" id="2.30.29.30">
    <property type="entry name" value="Pleckstrin-homology domain (PH domain)/Phosphotyrosine-binding domain (PTB)"/>
    <property type="match status" value="1"/>
</dbReference>
<comment type="subcellular location">
    <subcellularLocation>
        <location evidence="1">Membrane</location>
        <topology evidence="1">Single-pass membrane protein</topology>
    </subcellularLocation>
</comment>
<dbReference type="CDD" id="cd13220">
    <property type="entry name" value="PH-GRAM_GRAMDC"/>
    <property type="match status" value="1"/>
</dbReference>
<dbReference type="GO" id="GO:0032366">
    <property type="term" value="P:intracellular sterol transport"/>
    <property type="evidence" value="ECO:0007669"/>
    <property type="project" value="TreeGrafter"/>
</dbReference>
<evidence type="ECO:0000256" key="6">
    <source>
        <dbReference type="SAM" id="Phobius"/>
    </source>
</evidence>
<feature type="compositionally biased region" description="Polar residues" evidence="5">
    <location>
        <begin position="148"/>
        <end position="173"/>
    </location>
</feature>
<dbReference type="InterPro" id="IPR051482">
    <property type="entry name" value="Cholesterol_transport"/>
</dbReference>
<reference evidence="8" key="1">
    <citation type="submission" date="2021-03" db="EMBL/GenBank/DDBJ databases">
        <authorList>
            <person name="Bekaert M."/>
        </authorList>
    </citation>
    <scope>NUCLEOTIDE SEQUENCE</scope>
</reference>
<feature type="region of interest" description="Disordered" evidence="5">
    <location>
        <begin position="275"/>
        <end position="301"/>
    </location>
</feature>
<dbReference type="Pfam" id="PF16016">
    <property type="entry name" value="VASt"/>
    <property type="match status" value="1"/>
</dbReference>
<keyword evidence="2 6" id="KW-0812">Transmembrane</keyword>
<feature type="compositionally biased region" description="Polar residues" evidence="5">
    <location>
        <begin position="201"/>
        <end position="220"/>
    </location>
</feature>
<evidence type="ECO:0000256" key="5">
    <source>
        <dbReference type="SAM" id="MobiDB-lite"/>
    </source>
</evidence>
<accession>A0A8S3RF18</accession>
<dbReference type="Pfam" id="PF02893">
    <property type="entry name" value="GRAM"/>
    <property type="match status" value="1"/>
</dbReference>
<feature type="transmembrane region" description="Helical" evidence="6">
    <location>
        <begin position="786"/>
        <end position="810"/>
    </location>
</feature>
<evidence type="ECO:0000313" key="8">
    <source>
        <dbReference type="EMBL" id="CAG2205561.1"/>
    </source>
</evidence>
<dbReference type="PANTHER" id="PTHR23319">
    <property type="entry name" value="GRAM DOMAIN CONTAINING 1B, ISOFORM E"/>
    <property type="match status" value="1"/>
</dbReference>
<feature type="compositionally biased region" description="Basic and acidic residues" evidence="5">
    <location>
        <begin position="134"/>
        <end position="146"/>
    </location>
</feature>
<sequence length="900" mass="102335">MQRQVTESTSNDPFTENRIDSDNNPVPETPESYPDTDNEESGSLSVSATVAGAFQNLISWSSNQLKKSGDSTPLSEGSQESMNLVGSDMSSDSPGKSGSPSKNSSSNEYTEHEVARFSCGDGEKSAPDLLTVTKSEENEFLKEKVVLRTSSFKRNERSSSASLGVRSGNTETNMRSERSSSASLASGSRASDIIVSKSDRSSGNSTLGLKANTSSNQRSSIVIEKSSDSPGSRSSVELNRNHSREHSFEKSLENIIDKCSEKSLDLNLTVDSKTDVKNGLSDPSKSLDEAASSTSAKKSEKKKKGTPWYSAMFSPTYKSRSEDFRKFFKDLPNDERLIVDYSCALQRDILVHGRMYITQNWICFYANIFRWETVLTITAKEISAVTKEKTARVIPNAIQVTTNKDKYFFTSFGARDKTYLMLFRIWQNALLDQPMTPPEMWQWVHMSYGDELGLTSSDDDYVPPYNGLEEQDEEEEEEECEDKIEKEVTEDVALIPPAKEEDSLIADMYHKAIDKKEDEEVPTDVSDETEESEGKVSHNDVYPVSVDKMFQMIFTDTAFMTSVHEARRSYDINLPPWQEEDGQRLRMVRYKISLNYSIGPKSSQTSEKQTCLKESKPGSLYVIDCECCMNGIPYGDTFMVVNRYCLTRVLKNRSRLKVTTEIRYKKSVWGIVKNMIEKNGYEGVKDFFKFMDLHLKQECEKERSIQTLRSHNSKHKLRKRRTRSNVLIHNMKENPKIKATRHLSLNETATNIIHQWQLLYLSEILVIASVHTVYKEEGLSKLNADTLVRVILVILVLLVIFNAVLFYKLWSLEGYANILYFPHSQTSINVNHVPKSEEDWIQLLKQQQSLHESEMHKWKEILSSSITMIDQMKYSLTKLSDTLENHISHADMYSRAANQE</sequence>
<dbReference type="OrthoDB" id="2162691at2759"/>
<dbReference type="GO" id="GO:0005789">
    <property type="term" value="C:endoplasmic reticulum membrane"/>
    <property type="evidence" value="ECO:0007669"/>
    <property type="project" value="UniProtKB-ARBA"/>
</dbReference>
<gene>
    <name evidence="8" type="ORF">MEDL_19960</name>
</gene>
<feature type="compositionally biased region" description="Low complexity" evidence="5">
    <location>
        <begin position="179"/>
        <end position="191"/>
    </location>
</feature>
<dbReference type="InterPro" id="IPR004182">
    <property type="entry name" value="GRAM"/>
</dbReference>
<feature type="domain" description="VASt" evidence="7">
    <location>
        <begin position="533"/>
        <end position="703"/>
    </location>
</feature>
<evidence type="ECO:0000313" key="9">
    <source>
        <dbReference type="Proteomes" id="UP000683360"/>
    </source>
</evidence>
<feature type="region of interest" description="Disordered" evidence="5">
    <location>
        <begin position="61"/>
        <end position="247"/>
    </location>
</feature>
<keyword evidence="3 6" id="KW-1133">Transmembrane helix</keyword>
<feature type="compositionally biased region" description="Acidic residues" evidence="5">
    <location>
        <begin position="519"/>
        <end position="531"/>
    </location>
</feature>
<dbReference type="GO" id="GO:0032934">
    <property type="term" value="F:sterol binding"/>
    <property type="evidence" value="ECO:0007669"/>
    <property type="project" value="TreeGrafter"/>
</dbReference>
<proteinExistence type="predicted"/>
<dbReference type="InterPro" id="IPR011993">
    <property type="entry name" value="PH-like_dom_sf"/>
</dbReference>
<dbReference type="PROSITE" id="PS51778">
    <property type="entry name" value="VAST"/>
    <property type="match status" value="1"/>
</dbReference>
<dbReference type="AlphaFoldDB" id="A0A8S3RF18"/>
<organism evidence="8 9">
    <name type="scientific">Mytilus edulis</name>
    <name type="common">Blue mussel</name>
    <dbReference type="NCBI Taxonomy" id="6550"/>
    <lineage>
        <taxon>Eukaryota</taxon>
        <taxon>Metazoa</taxon>
        <taxon>Spiralia</taxon>
        <taxon>Lophotrochozoa</taxon>
        <taxon>Mollusca</taxon>
        <taxon>Bivalvia</taxon>
        <taxon>Autobranchia</taxon>
        <taxon>Pteriomorphia</taxon>
        <taxon>Mytilida</taxon>
        <taxon>Mytiloidea</taxon>
        <taxon>Mytilidae</taxon>
        <taxon>Mytilinae</taxon>
        <taxon>Mytilus</taxon>
    </lineage>
</organism>
<dbReference type="GO" id="GO:0120015">
    <property type="term" value="F:sterol transfer activity"/>
    <property type="evidence" value="ECO:0007669"/>
    <property type="project" value="TreeGrafter"/>
</dbReference>
<feature type="compositionally biased region" description="Polar residues" evidence="5">
    <location>
        <begin position="1"/>
        <end position="14"/>
    </location>
</feature>
<feature type="compositionally biased region" description="Basic and acidic residues" evidence="5">
    <location>
        <begin position="109"/>
        <end position="126"/>
    </location>
</feature>
<evidence type="ECO:0000256" key="1">
    <source>
        <dbReference type="ARBA" id="ARBA00004167"/>
    </source>
</evidence>
<dbReference type="GO" id="GO:0005886">
    <property type="term" value="C:plasma membrane"/>
    <property type="evidence" value="ECO:0007669"/>
    <property type="project" value="TreeGrafter"/>
</dbReference>
<evidence type="ECO:0000256" key="3">
    <source>
        <dbReference type="ARBA" id="ARBA00022989"/>
    </source>
</evidence>
<evidence type="ECO:0000256" key="4">
    <source>
        <dbReference type="ARBA" id="ARBA00023136"/>
    </source>
</evidence>
<feature type="compositionally biased region" description="Polar residues" evidence="5">
    <location>
        <begin position="61"/>
        <end position="84"/>
    </location>
</feature>
<dbReference type="EMBL" id="CAJPWZ010001025">
    <property type="protein sequence ID" value="CAG2205561.1"/>
    <property type="molecule type" value="Genomic_DNA"/>
</dbReference>
<keyword evidence="9" id="KW-1185">Reference proteome</keyword>
<feature type="compositionally biased region" description="Low complexity" evidence="5">
    <location>
        <begin position="87"/>
        <end position="107"/>
    </location>
</feature>
<feature type="region of interest" description="Disordered" evidence="5">
    <location>
        <begin position="515"/>
        <end position="537"/>
    </location>
</feature>
<dbReference type="GO" id="GO:0140268">
    <property type="term" value="C:endoplasmic reticulum-plasma membrane contact site"/>
    <property type="evidence" value="ECO:0007669"/>
    <property type="project" value="TreeGrafter"/>
</dbReference>
<keyword evidence="4 6" id="KW-0472">Membrane</keyword>